<name>A0A1X2KWJ7_9MYCO</name>
<dbReference type="RefSeq" id="WP_085290989.1">
    <property type="nucleotide sequence ID" value="NZ_NCXM01000017.1"/>
</dbReference>
<evidence type="ECO:0000256" key="2">
    <source>
        <dbReference type="SAM" id="Phobius"/>
    </source>
</evidence>
<evidence type="ECO:0008006" key="5">
    <source>
        <dbReference type="Google" id="ProtNLM"/>
    </source>
</evidence>
<feature type="compositionally biased region" description="Pro residues" evidence="1">
    <location>
        <begin position="14"/>
        <end position="27"/>
    </location>
</feature>
<feature type="transmembrane region" description="Helical" evidence="2">
    <location>
        <begin position="37"/>
        <end position="57"/>
    </location>
</feature>
<accession>A0A1X2KWJ7</accession>
<keyword evidence="2" id="KW-0812">Transmembrane</keyword>
<keyword evidence="2" id="KW-1133">Transmembrane helix</keyword>
<proteinExistence type="predicted"/>
<dbReference type="AlphaFoldDB" id="A0A1X2KWJ7"/>
<evidence type="ECO:0000313" key="3">
    <source>
        <dbReference type="EMBL" id="OSC26134.1"/>
    </source>
</evidence>
<feature type="region of interest" description="Disordered" evidence="1">
    <location>
        <begin position="1"/>
        <end position="30"/>
    </location>
</feature>
<evidence type="ECO:0000256" key="1">
    <source>
        <dbReference type="SAM" id="MobiDB-lite"/>
    </source>
</evidence>
<keyword evidence="4" id="KW-1185">Reference proteome</keyword>
<sequence length="182" mass="18503">MMGDLPLGHGEGPSSPPPAGGWPPPHFSQPVSRPRPWLAMALALTAAIAVAAMVLALTRPTASKSVATTTTPTYSAAETGAAQKILCDTYKLVARAVEVDTSGNDKALARIADTNGAVMLNMASTAPTLDTNHREAARALAIAYGTVTAMGNSAVATDADYRAALDDVIAKDAAMKKVCGGG</sequence>
<dbReference type="Proteomes" id="UP000242320">
    <property type="component" value="Unassembled WGS sequence"/>
</dbReference>
<reference evidence="3 4" key="1">
    <citation type="submission" date="2017-04" db="EMBL/GenBank/DDBJ databases">
        <title>The new phylogeny of genus Mycobacterium.</title>
        <authorList>
            <person name="Tortoli E."/>
            <person name="Trovato A."/>
            <person name="Cirillo D.M."/>
        </authorList>
    </citation>
    <scope>NUCLEOTIDE SEQUENCE [LARGE SCALE GENOMIC DNA]</scope>
    <source>
        <strain evidence="3 4">DSM 45247</strain>
    </source>
</reference>
<dbReference type="EMBL" id="NCXM01000017">
    <property type="protein sequence ID" value="OSC26134.1"/>
    <property type="molecule type" value="Genomic_DNA"/>
</dbReference>
<keyword evidence="2" id="KW-0472">Membrane</keyword>
<organism evidence="3 4">
    <name type="scientific">Mycolicibacterium vulneris</name>
    <dbReference type="NCBI Taxonomy" id="547163"/>
    <lineage>
        <taxon>Bacteria</taxon>
        <taxon>Bacillati</taxon>
        <taxon>Actinomycetota</taxon>
        <taxon>Actinomycetes</taxon>
        <taxon>Mycobacteriales</taxon>
        <taxon>Mycobacteriaceae</taxon>
        <taxon>Mycolicibacterium</taxon>
    </lineage>
</organism>
<comment type="caution">
    <text evidence="3">The sequence shown here is derived from an EMBL/GenBank/DDBJ whole genome shotgun (WGS) entry which is preliminary data.</text>
</comment>
<protein>
    <recommendedName>
        <fullName evidence="5">Alanine and proline rich membrane protein</fullName>
    </recommendedName>
</protein>
<evidence type="ECO:0000313" key="4">
    <source>
        <dbReference type="Proteomes" id="UP000242320"/>
    </source>
</evidence>
<gene>
    <name evidence="3" type="ORF">B8W69_17050</name>
</gene>
<dbReference type="OrthoDB" id="4752889at2"/>